<reference evidence="3" key="2">
    <citation type="journal article" date="2007" name="Science">
        <title>Genome sequence of Aedes aegypti, a major arbovirus vector.</title>
        <authorList>
            <person name="Nene V."/>
            <person name="Wortman J.R."/>
            <person name="Lawson D."/>
            <person name="Haas B."/>
            <person name="Kodira C."/>
            <person name="Tu Z.J."/>
            <person name="Loftus B."/>
            <person name="Xi Z."/>
            <person name="Megy K."/>
            <person name="Grabherr M."/>
            <person name="Ren Q."/>
            <person name="Zdobnov E.M."/>
            <person name="Lobo N.F."/>
            <person name="Campbell K.S."/>
            <person name="Brown S.E."/>
            <person name="Bonaldo M.F."/>
            <person name="Zhu J."/>
            <person name="Sinkins S.P."/>
            <person name="Hogenkamp D.G."/>
            <person name="Amedeo P."/>
            <person name="Arensburger P."/>
            <person name="Atkinson P.W."/>
            <person name="Bidwell S."/>
            <person name="Biedler J."/>
            <person name="Birney E."/>
            <person name="Bruggner R.V."/>
            <person name="Costas J."/>
            <person name="Coy M.R."/>
            <person name="Crabtree J."/>
            <person name="Crawford M."/>
            <person name="Debruyn B."/>
            <person name="Decaprio D."/>
            <person name="Eiglmeier K."/>
            <person name="Eisenstadt E."/>
            <person name="El-Dorry H."/>
            <person name="Gelbart W.M."/>
            <person name="Gomes S.L."/>
            <person name="Hammond M."/>
            <person name="Hannick L.I."/>
            <person name="Hogan J.R."/>
            <person name="Holmes M.H."/>
            <person name="Jaffe D."/>
            <person name="Johnston J.S."/>
            <person name="Kennedy R.C."/>
            <person name="Koo H."/>
            <person name="Kravitz S."/>
            <person name="Kriventseva E.V."/>
            <person name="Kulp D."/>
            <person name="Labutti K."/>
            <person name="Lee E."/>
            <person name="Li S."/>
            <person name="Lovin D.D."/>
            <person name="Mao C."/>
            <person name="Mauceli E."/>
            <person name="Menck C.F."/>
            <person name="Miller J.R."/>
            <person name="Montgomery P."/>
            <person name="Mori A."/>
            <person name="Nascimento A.L."/>
            <person name="Naveira H.F."/>
            <person name="Nusbaum C."/>
            <person name="O'leary S."/>
            <person name="Orvis J."/>
            <person name="Pertea M."/>
            <person name="Quesneville H."/>
            <person name="Reidenbach K.R."/>
            <person name="Rogers Y.H."/>
            <person name="Roth C.W."/>
            <person name="Schneider J.R."/>
            <person name="Schatz M."/>
            <person name="Shumway M."/>
            <person name="Stanke M."/>
            <person name="Stinson E.O."/>
            <person name="Tubio J.M."/>
            <person name="Vanzee J.P."/>
            <person name="Verjovski-Almeida S."/>
            <person name="Werner D."/>
            <person name="White O."/>
            <person name="Wyder S."/>
            <person name="Zeng Q."/>
            <person name="Zhao Q."/>
            <person name="Zhao Y."/>
            <person name="Hill C.A."/>
            <person name="Raikhel A.S."/>
            <person name="Soares M.B."/>
            <person name="Knudson D.L."/>
            <person name="Lee N.H."/>
            <person name="Galagan J."/>
            <person name="Salzberg S.L."/>
            <person name="Paulsen I.T."/>
            <person name="Dimopoulos G."/>
            <person name="Collins F.H."/>
            <person name="Birren B."/>
            <person name="Fraser-Liggett C.M."/>
            <person name="Severson D.W."/>
        </authorList>
    </citation>
    <scope>NUCLEOTIDE SEQUENCE [LARGE SCALE GENOMIC DNA]</scope>
    <source>
        <strain evidence="3">Liverpool</strain>
    </source>
</reference>
<dbReference type="PaxDb" id="7159-AAEL017090-PA"/>
<organism evidence="3 4">
    <name type="scientific">Aedes aegypti</name>
    <name type="common">Yellowfever mosquito</name>
    <name type="synonym">Culex aegypti</name>
    <dbReference type="NCBI Taxonomy" id="7159"/>
    <lineage>
        <taxon>Eukaryota</taxon>
        <taxon>Metazoa</taxon>
        <taxon>Ecdysozoa</taxon>
        <taxon>Arthropoda</taxon>
        <taxon>Hexapoda</taxon>
        <taxon>Insecta</taxon>
        <taxon>Pterygota</taxon>
        <taxon>Neoptera</taxon>
        <taxon>Endopterygota</taxon>
        <taxon>Diptera</taxon>
        <taxon>Nematocera</taxon>
        <taxon>Culicoidea</taxon>
        <taxon>Culicidae</taxon>
        <taxon>Culicinae</taxon>
        <taxon>Aedini</taxon>
        <taxon>Aedes</taxon>
        <taxon>Stegomyia</taxon>
    </lineage>
</organism>
<protein>
    <submittedName>
        <fullName evidence="3">AAEL017090-PA</fullName>
    </submittedName>
</protein>
<keyword evidence="2" id="KW-0732">Signal</keyword>
<dbReference type="HOGENOM" id="CLU_2279770_0_0_1"/>
<dbReference type="AlphaFoldDB" id="J9HRV0"/>
<reference evidence="3" key="3">
    <citation type="submission" date="2012-09" db="EMBL/GenBank/DDBJ databases">
        <authorList>
            <consortium name="VectorBase"/>
        </authorList>
    </citation>
    <scope>NUCLEOTIDE SEQUENCE</scope>
    <source>
        <strain evidence="3">Liverpool</strain>
    </source>
</reference>
<name>J9HRV0_AEDAE</name>
<reference evidence="3" key="1">
    <citation type="submission" date="2005-10" db="EMBL/GenBank/DDBJ databases">
        <authorList>
            <person name="Loftus B.J."/>
            <person name="Nene V.M."/>
            <person name="Hannick L.I."/>
            <person name="Bidwell S."/>
            <person name="Haas B."/>
            <person name="Amedeo P."/>
            <person name="Orvis J."/>
            <person name="Wortman J.R."/>
            <person name="White O.R."/>
            <person name="Salzberg S."/>
            <person name="Shumway M."/>
            <person name="Koo H."/>
            <person name="Zhao Y."/>
            <person name="Holmes M."/>
            <person name="Miller J."/>
            <person name="Schatz M."/>
            <person name="Pop M."/>
            <person name="Pai G."/>
            <person name="Utterback T."/>
            <person name="Rogers Y.-H."/>
            <person name="Kravitz S."/>
            <person name="Fraser C.M."/>
        </authorList>
    </citation>
    <scope>NUCLEOTIDE SEQUENCE</scope>
    <source>
        <strain evidence="3">Liverpool</strain>
    </source>
</reference>
<evidence type="ECO:0000313" key="4">
    <source>
        <dbReference type="Proteomes" id="UP000682892"/>
    </source>
</evidence>
<sequence>MKTLVVLSVLVAAAFANPLVNIRVNVDSGNGDTVAPYPPYPDNPVEPPEGGDVPSPYAAKAATASQRISYPGDDNVGAMVNIEVFIDNQNTSGNGPYDPEPY</sequence>
<proteinExistence type="predicted"/>
<dbReference type="EMBL" id="CH477194">
    <property type="protein sequence ID" value="EJY57338.1"/>
    <property type="molecule type" value="Genomic_DNA"/>
</dbReference>
<dbReference type="eggNOG" id="ENOG502TM5A">
    <property type="taxonomic scope" value="Eukaryota"/>
</dbReference>
<feature type="compositionally biased region" description="Pro residues" evidence="1">
    <location>
        <begin position="36"/>
        <end position="47"/>
    </location>
</feature>
<dbReference type="Proteomes" id="UP000682892">
    <property type="component" value="Unassembled WGS sequence"/>
</dbReference>
<accession>J9HRV0</accession>
<evidence type="ECO:0000256" key="1">
    <source>
        <dbReference type="SAM" id="MobiDB-lite"/>
    </source>
</evidence>
<feature type="signal peptide" evidence="2">
    <location>
        <begin position="1"/>
        <end position="16"/>
    </location>
</feature>
<feature type="chain" id="PRO_5014305607" evidence="2">
    <location>
        <begin position="17"/>
        <end position="102"/>
    </location>
</feature>
<gene>
    <name evidence="3" type="ORF">AaeL_AAEL017090</name>
</gene>
<evidence type="ECO:0000256" key="2">
    <source>
        <dbReference type="SAM" id="SignalP"/>
    </source>
</evidence>
<evidence type="ECO:0000313" key="3">
    <source>
        <dbReference type="EMBL" id="EJY57338.1"/>
    </source>
</evidence>
<feature type="region of interest" description="Disordered" evidence="1">
    <location>
        <begin position="28"/>
        <end position="54"/>
    </location>
</feature>